<dbReference type="EMBL" id="UINC01063426">
    <property type="protein sequence ID" value="SVB91052.1"/>
    <property type="molecule type" value="Genomic_DNA"/>
</dbReference>
<dbReference type="AlphaFoldDB" id="A0A382HVA5"/>
<accession>A0A382HVA5</accession>
<proteinExistence type="predicted"/>
<evidence type="ECO:0000313" key="1">
    <source>
        <dbReference type="EMBL" id="SVB91052.1"/>
    </source>
</evidence>
<gene>
    <name evidence="1" type="ORF">METZ01_LOCUS243906</name>
</gene>
<reference evidence="1" key="1">
    <citation type="submission" date="2018-05" db="EMBL/GenBank/DDBJ databases">
        <authorList>
            <person name="Lanie J.A."/>
            <person name="Ng W.-L."/>
            <person name="Kazmierczak K.M."/>
            <person name="Andrzejewski T.M."/>
            <person name="Davidsen T.M."/>
            <person name="Wayne K.J."/>
            <person name="Tettelin H."/>
            <person name="Glass J.I."/>
            <person name="Rusch D."/>
            <person name="Podicherti R."/>
            <person name="Tsui H.-C.T."/>
            <person name="Winkler M.E."/>
        </authorList>
    </citation>
    <scope>NUCLEOTIDE SEQUENCE</scope>
</reference>
<feature type="non-terminal residue" evidence="1">
    <location>
        <position position="42"/>
    </location>
</feature>
<organism evidence="1">
    <name type="scientific">marine metagenome</name>
    <dbReference type="NCBI Taxonomy" id="408172"/>
    <lineage>
        <taxon>unclassified sequences</taxon>
        <taxon>metagenomes</taxon>
        <taxon>ecological metagenomes</taxon>
    </lineage>
</organism>
<sequence length="42" mass="4808">MIDVGEEVKKDVQTDMMRALIKSDTQTIDDKHTGKFISHLMT</sequence>
<name>A0A382HVA5_9ZZZZ</name>
<protein>
    <submittedName>
        <fullName evidence="1">Uncharacterized protein</fullName>
    </submittedName>
</protein>